<evidence type="ECO:0000256" key="1">
    <source>
        <dbReference type="ARBA" id="ARBA00012873"/>
    </source>
</evidence>
<comment type="catalytic activity">
    <reaction evidence="13">
        <text>acetyl-CoA + n malonyl-CoA + 2n NADPH + 2n H(+) = a long-chain fatty acid + (n+1) CoA + n CO2 + 2n NADP(+).</text>
        <dbReference type="EC" id="2.3.1.85"/>
    </reaction>
</comment>
<feature type="domain" description="Ketosynthase family 3 (KS3)" evidence="14">
    <location>
        <begin position="1"/>
        <end position="375"/>
    </location>
</feature>
<dbReference type="OrthoDB" id="329835at2759"/>
<evidence type="ECO:0000256" key="2">
    <source>
        <dbReference type="ARBA" id="ARBA00018769"/>
    </source>
</evidence>
<evidence type="ECO:0000313" key="16">
    <source>
        <dbReference type="Proteomes" id="UP000708208"/>
    </source>
</evidence>
<evidence type="ECO:0000256" key="6">
    <source>
        <dbReference type="ARBA" id="ARBA00022832"/>
    </source>
</evidence>
<name>A0A8J2LHE0_9HEXA</name>
<dbReference type="InterPro" id="IPR050091">
    <property type="entry name" value="PKS_NRPS_Biosynth_Enz"/>
</dbReference>
<dbReference type="EC" id="2.3.1.85" evidence="1"/>
<keyword evidence="16" id="KW-1185">Reference proteome</keyword>
<proteinExistence type="predicted"/>
<evidence type="ECO:0000256" key="10">
    <source>
        <dbReference type="ARBA" id="ARBA00023098"/>
    </source>
</evidence>
<dbReference type="Pfam" id="PF16197">
    <property type="entry name" value="KAsynt_C_assoc"/>
    <property type="match status" value="1"/>
</dbReference>
<evidence type="ECO:0000313" key="15">
    <source>
        <dbReference type="EMBL" id="CAG7822829.1"/>
    </source>
</evidence>
<dbReference type="PANTHER" id="PTHR43775">
    <property type="entry name" value="FATTY ACID SYNTHASE"/>
    <property type="match status" value="1"/>
</dbReference>
<keyword evidence="6" id="KW-0276">Fatty acid metabolism</keyword>
<dbReference type="SMART" id="SM00825">
    <property type="entry name" value="PKS_KS"/>
    <property type="match status" value="1"/>
</dbReference>
<protein>
    <recommendedName>
        <fullName evidence="2">Fatty acid synthase</fullName>
        <ecNumber evidence="1">2.3.1.85</ecNumber>
    </recommendedName>
</protein>
<evidence type="ECO:0000256" key="4">
    <source>
        <dbReference type="ARBA" id="ARBA00022516"/>
    </source>
</evidence>
<dbReference type="PROSITE" id="PS52004">
    <property type="entry name" value="KS3_2"/>
    <property type="match status" value="1"/>
</dbReference>
<keyword evidence="10" id="KW-0443">Lipid metabolism</keyword>
<evidence type="ECO:0000256" key="11">
    <source>
        <dbReference type="ARBA" id="ARBA00023160"/>
    </source>
</evidence>
<dbReference type="GO" id="GO:0016491">
    <property type="term" value="F:oxidoreductase activity"/>
    <property type="evidence" value="ECO:0007669"/>
    <property type="project" value="UniProtKB-KW"/>
</dbReference>
<dbReference type="Pfam" id="PF02801">
    <property type="entry name" value="Ketoacyl-synt_C"/>
    <property type="match status" value="1"/>
</dbReference>
<dbReference type="InterPro" id="IPR014043">
    <property type="entry name" value="Acyl_transferase_dom"/>
</dbReference>
<evidence type="ECO:0000259" key="14">
    <source>
        <dbReference type="PROSITE" id="PS52004"/>
    </source>
</evidence>
<dbReference type="CDD" id="cd00833">
    <property type="entry name" value="PKS"/>
    <property type="match status" value="1"/>
</dbReference>
<dbReference type="PANTHER" id="PTHR43775:SF7">
    <property type="entry name" value="FATTY ACID SYNTHASE"/>
    <property type="match status" value="1"/>
</dbReference>
<keyword evidence="3" id="KW-0596">Phosphopantetheine</keyword>
<reference evidence="15" key="1">
    <citation type="submission" date="2021-06" db="EMBL/GenBank/DDBJ databases">
        <authorList>
            <person name="Hodson N. C."/>
            <person name="Mongue J. A."/>
            <person name="Jaron S. K."/>
        </authorList>
    </citation>
    <scope>NUCLEOTIDE SEQUENCE</scope>
</reference>
<dbReference type="Pfam" id="PF00698">
    <property type="entry name" value="Acyl_transf_1"/>
    <property type="match status" value="1"/>
</dbReference>
<organism evidence="15 16">
    <name type="scientific">Allacma fusca</name>
    <dbReference type="NCBI Taxonomy" id="39272"/>
    <lineage>
        <taxon>Eukaryota</taxon>
        <taxon>Metazoa</taxon>
        <taxon>Ecdysozoa</taxon>
        <taxon>Arthropoda</taxon>
        <taxon>Hexapoda</taxon>
        <taxon>Collembola</taxon>
        <taxon>Symphypleona</taxon>
        <taxon>Sminthuridae</taxon>
        <taxon>Allacma</taxon>
    </lineage>
</organism>
<accession>A0A8J2LHE0</accession>
<keyword evidence="5" id="KW-0378">Hydrolase</keyword>
<evidence type="ECO:0000256" key="12">
    <source>
        <dbReference type="ARBA" id="ARBA00023268"/>
    </source>
</evidence>
<dbReference type="EMBL" id="CAJVCH010527581">
    <property type="protein sequence ID" value="CAG7822829.1"/>
    <property type="molecule type" value="Genomic_DNA"/>
</dbReference>
<dbReference type="AlphaFoldDB" id="A0A8J2LHE0"/>
<evidence type="ECO:0000256" key="13">
    <source>
        <dbReference type="ARBA" id="ARBA00044883"/>
    </source>
</evidence>
<comment type="caution">
    <text evidence="15">The sequence shown here is derived from an EMBL/GenBank/DDBJ whole genome shotgun (WGS) entry which is preliminary data.</text>
</comment>
<gene>
    <name evidence="15" type="ORF">AFUS01_LOCUS33079</name>
</gene>
<dbReference type="Pfam" id="PF00109">
    <property type="entry name" value="ketoacyl-synt"/>
    <property type="match status" value="1"/>
</dbReference>
<keyword evidence="8" id="KW-0560">Oxidoreductase</keyword>
<dbReference type="InterPro" id="IPR014031">
    <property type="entry name" value="Ketoacyl_synth_C"/>
</dbReference>
<dbReference type="GO" id="GO:0006633">
    <property type="term" value="P:fatty acid biosynthetic process"/>
    <property type="evidence" value="ECO:0007669"/>
    <property type="project" value="UniProtKB-KW"/>
</dbReference>
<evidence type="ECO:0000256" key="7">
    <source>
        <dbReference type="ARBA" id="ARBA00022857"/>
    </source>
</evidence>
<dbReference type="Proteomes" id="UP000708208">
    <property type="component" value="Unassembled WGS sequence"/>
</dbReference>
<dbReference type="InterPro" id="IPR020841">
    <property type="entry name" value="PKS_Beta-ketoAc_synthase_dom"/>
</dbReference>
<evidence type="ECO:0000256" key="5">
    <source>
        <dbReference type="ARBA" id="ARBA00022801"/>
    </source>
</evidence>
<dbReference type="InterPro" id="IPR032821">
    <property type="entry name" value="PKS_assoc"/>
</dbReference>
<dbReference type="GO" id="GO:0004312">
    <property type="term" value="F:fatty acid synthase activity"/>
    <property type="evidence" value="ECO:0007669"/>
    <property type="project" value="UniProtKB-EC"/>
</dbReference>
<keyword evidence="4" id="KW-0444">Lipid biosynthesis</keyword>
<keyword evidence="7" id="KW-0521">NADP</keyword>
<dbReference type="InterPro" id="IPR014030">
    <property type="entry name" value="Ketoacyl_synth_N"/>
</dbReference>
<evidence type="ECO:0000256" key="8">
    <source>
        <dbReference type="ARBA" id="ARBA00023002"/>
    </source>
</evidence>
<evidence type="ECO:0000256" key="3">
    <source>
        <dbReference type="ARBA" id="ARBA00022450"/>
    </source>
</evidence>
<keyword evidence="12" id="KW-0511">Multifunctional enzyme</keyword>
<dbReference type="GO" id="GO:0016787">
    <property type="term" value="F:hydrolase activity"/>
    <property type="evidence" value="ECO:0007669"/>
    <property type="project" value="UniProtKB-KW"/>
</dbReference>
<sequence>MCTDAHGRFNVEEFDMPTRLGALKQVDKFDAEFFSVHGKQSDVLDPRLRNLLEVTYEAIVDAGVNPATIKGSNTGVFVAGSDSEAGFIWKRCNTKPNSYGVLGNALSMMSNRLSFTFGFTGPSYVVDTACSGSTVAFQQALHSIRTGLCDAAVVAGVQTHHDPISSYMFYHLEMTSKDGKSKVFDASADGYVRAEAAVSLYLCKKQHAKRSYCSIIHAATNNDGYKEQGITFPSEAQQEQVIRRVYDECGISPLQVDYIEAHGTGTKVGDPEEIAAVSKVFCEGRKGPLLVGSVKSNMGHPETVAGLCAISKVLLSNTKGIIPANLHYNTPNPDIPSLHDGRIQVCDKTQPFNATYVGVSSMGFGGTNVHVLLKMTPREEQPLWTPPTPIIILCSGRTQEAVQTFLEKALVHHQNHHYVSLLHEISKHETLKHPFRGFVVVESEKQEIQVEQRDTNRSNWFIFTGLGSQWAGMSKDLVKYDVFRASVHRSAETLLKNTKFDILSLLECGDPTKFEDFKNSVVSITTIQIALVDLLESIGIRPEAPRGISPIIKTSFLGKRAQNIPSICSRTSMHFWRATKSRKKLFSLPLATCI</sequence>
<keyword evidence="9" id="KW-0520">NAD</keyword>
<evidence type="ECO:0000256" key="9">
    <source>
        <dbReference type="ARBA" id="ARBA00023027"/>
    </source>
</evidence>
<keyword evidence="11" id="KW-0275">Fatty acid biosynthesis</keyword>